<dbReference type="PROSITE" id="PS50043">
    <property type="entry name" value="HTH_LUXR_2"/>
    <property type="match status" value="1"/>
</dbReference>
<evidence type="ECO:0000259" key="4">
    <source>
        <dbReference type="PROSITE" id="PS50110"/>
    </source>
</evidence>
<evidence type="ECO:0000313" key="5">
    <source>
        <dbReference type="EMBL" id="MDK9496117.1"/>
    </source>
</evidence>
<dbReference type="SUPFAM" id="SSF52172">
    <property type="entry name" value="CheY-like"/>
    <property type="match status" value="1"/>
</dbReference>
<name>A0ABT7GRA6_9ACTN</name>
<evidence type="ECO:0000256" key="2">
    <source>
        <dbReference type="PROSITE-ProRule" id="PRU00169"/>
    </source>
</evidence>
<dbReference type="Pfam" id="PF00072">
    <property type="entry name" value="Response_reg"/>
    <property type="match status" value="1"/>
</dbReference>
<dbReference type="SUPFAM" id="SSF46894">
    <property type="entry name" value="C-terminal effector domain of the bipartite response regulators"/>
    <property type="match status" value="1"/>
</dbReference>
<dbReference type="Gene3D" id="3.40.50.2300">
    <property type="match status" value="1"/>
</dbReference>
<dbReference type="RefSeq" id="WP_285341654.1">
    <property type="nucleotide sequence ID" value="NZ_JASITI010000010.1"/>
</dbReference>
<dbReference type="SMART" id="SM00421">
    <property type="entry name" value="HTH_LUXR"/>
    <property type="match status" value="1"/>
</dbReference>
<dbReference type="InterPro" id="IPR000792">
    <property type="entry name" value="Tscrpt_reg_LuxR_C"/>
</dbReference>
<comment type="caution">
    <text evidence="5">The sequence shown here is derived from an EMBL/GenBank/DDBJ whole genome shotgun (WGS) entry which is preliminary data.</text>
</comment>
<dbReference type="InterPro" id="IPR001789">
    <property type="entry name" value="Sig_transdc_resp-reg_receiver"/>
</dbReference>
<dbReference type="PROSITE" id="PS00622">
    <property type="entry name" value="HTH_LUXR_1"/>
    <property type="match status" value="1"/>
</dbReference>
<evidence type="ECO:0000256" key="1">
    <source>
        <dbReference type="ARBA" id="ARBA00023125"/>
    </source>
</evidence>
<keyword evidence="6" id="KW-1185">Reference proteome</keyword>
<dbReference type="PANTHER" id="PTHR43214">
    <property type="entry name" value="TWO-COMPONENT RESPONSE REGULATOR"/>
    <property type="match status" value="1"/>
</dbReference>
<feature type="domain" description="Response regulatory" evidence="4">
    <location>
        <begin position="3"/>
        <end position="116"/>
    </location>
</feature>
<dbReference type="Proteomes" id="UP001223390">
    <property type="component" value="Unassembled WGS sequence"/>
</dbReference>
<dbReference type="PROSITE" id="PS50110">
    <property type="entry name" value="RESPONSE_REGULATORY"/>
    <property type="match status" value="1"/>
</dbReference>
<dbReference type="CDD" id="cd06170">
    <property type="entry name" value="LuxR_C_like"/>
    <property type="match status" value="1"/>
</dbReference>
<keyword evidence="2" id="KW-0597">Phosphoprotein</keyword>
<dbReference type="InterPro" id="IPR016032">
    <property type="entry name" value="Sig_transdc_resp-reg_C-effctor"/>
</dbReference>
<organism evidence="5 6">
    <name type="scientific">Streptomyces katrae</name>
    <dbReference type="NCBI Taxonomy" id="68223"/>
    <lineage>
        <taxon>Bacteria</taxon>
        <taxon>Bacillati</taxon>
        <taxon>Actinomycetota</taxon>
        <taxon>Actinomycetes</taxon>
        <taxon>Kitasatosporales</taxon>
        <taxon>Streptomycetaceae</taxon>
        <taxon>Streptomyces</taxon>
    </lineage>
</organism>
<proteinExistence type="predicted"/>
<sequence>MIRVVVVDNEPLLRAGLTHVLQAEDDLVVTSAVPVTQAVATVRAQEPRVVLLDACTADAGPLADGFAAVAAPPAVCVVSRSMDPAHIATALAAGASAYLPKSAPPTTLAPVVRLLAGGFTVVSGDAVHVVRGRFADDRRLPLDHTPPPALTPREREVLDLLARGLTNREIAVRLHLAHGTIKDHVAALLSRLGATNRAHAAHIAHRTGLL</sequence>
<accession>A0ABT7GRA6</accession>
<reference evidence="5 6" key="1">
    <citation type="submission" date="2023-05" db="EMBL/GenBank/DDBJ databases">
        <title>Sequencing and Assembly of Streptomyces sp. NP73.</title>
        <authorList>
            <person name="Konwar A.N."/>
            <person name="Saikia K."/>
            <person name="Thakur D."/>
        </authorList>
    </citation>
    <scope>NUCLEOTIDE SEQUENCE [LARGE SCALE GENOMIC DNA]</scope>
    <source>
        <strain evidence="5 6">NP73</strain>
    </source>
</reference>
<evidence type="ECO:0000259" key="3">
    <source>
        <dbReference type="PROSITE" id="PS50043"/>
    </source>
</evidence>
<dbReference type="Pfam" id="PF00196">
    <property type="entry name" value="GerE"/>
    <property type="match status" value="1"/>
</dbReference>
<dbReference type="InterPro" id="IPR011006">
    <property type="entry name" value="CheY-like_superfamily"/>
</dbReference>
<dbReference type="InterPro" id="IPR039420">
    <property type="entry name" value="WalR-like"/>
</dbReference>
<evidence type="ECO:0000313" key="6">
    <source>
        <dbReference type="Proteomes" id="UP001223390"/>
    </source>
</evidence>
<dbReference type="PANTHER" id="PTHR43214:SF43">
    <property type="entry name" value="TWO-COMPONENT RESPONSE REGULATOR"/>
    <property type="match status" value="1"/>
</dbReference>
<feature type="domain" description="HTH luxR-type" evidence="3">
    <location>
        <begin position="143"/>
        <end position="208"/>
    </location>
</feature>
<keyword evidence="1" id="KW-0238">DNA-binding</keyword>
<dbReference type="EMBL" id="JASITI010000010">
    <property type="protein sequence ID" value="MDK9496117.1"/>
    <property type="molecule type" value="Genomic_DNA"/>
</dbReference>
<dbReference type="PRINTS" id="PR00038">
    <property type="entry name" value="HTHLUXR"/>
</dbReference>
<feature type="modified residue" description="4-aspartylphosphate" evidence="2">
    <location>
        <position position="53"/>
    </location>
</feature>
<dbReference type="SMART" id="SM00448">
    <property type="entry name" value="REC"/>
    <property type="match status" value="1"/>
</dbReference>
<protein>
    <submittedName>
        <fullName evidence="5">Response regulator transcription factor</fullName>
    </submittedName>
</protein>
<gene>
    <name evidence="5" type="ORF">QEZ40_000457</name>
</gene>